<reference evidence="2 3" key="1">
    <citation type="submission" date="2018-01" db="EMBL/GenBank/DDBJ databases">
        <title>Draft genome sequence of Jiangella sp. GTF31.</title>
        <authorList>
            <person name="Sahin N."/>
            <person name="Ay H."/>
            <person name="Saygin H."/>
        </authorList>
    </citation>
    <scope>NUCLEOTIDE SEQUENCE [LARGE SCALE GENOMIC DNA]</scope>
    <source>
        <strain evidence="2 3">GTF31</strain>
    </source>
</reference>
<accession>A0A2W2CJG2</accession>
<proteinExistence type="predicted"/>
<dbReference type="Proteomes" id="UP000248764">
    <property type="component" value="Unassembled WGS sequence"/>
</dbReference>
<name>A0A2W2CJG2_9ACTN</name>
<dbReference type="GO" id="GO:0009231">
    <property type="term" value="P:riboflavin biosynthetic process"/>
    <property type="evidence" value="ECO:0007669"/>
    <property type="project" value="InterPro"/>
</dbReference>
<dbReference type="InterPro" id="IPR002734">
    <property type="entry name" value="RibDG_C"/>
</dbReference>
<organism evidence="2 3">
    <name type="scientific">Jiangella anatolica</name>
    <dbReference type="NCBI Taxonomy" id="2670374"/>
    <lineage>
        <taxon>Bacteria</taxon>
        <taxon>Bacillati</taxon>
        <taxon>Actinomycetota</taxon>
        <taxon>Actinomycetes</taxon>
        <taxon>Jiangellales</taxon>
        <taxon>Jiangellaceae</taxon>
        <taxon>Jiangella</taxon>
    </lineage>
</organism>
<dbReference type="SUPFAM" id="SSF53597">
    <property type="entry name" value="Dihydrofolate reductase-like"/>
    <property type="match status" value="1"/>
</dbReference>
<protein>
    <submittedName>
        <fullName evidence="2">Riboflavin biosynthesis protein RibD</fullName>
    </submittedName>
</protein>
<evidence type="ECO:0000313" key="2">
    <source>
        <dbReference type="EMBL" id="PZF80373.1"/>
    </source>
</evidence>
<comment type="caution">
    <text evidence="2">The sequence shown here is derived from an EMBL/GenBank/DDBJ whole genome shotgun (WGS) entry which is preliminary data.</text>
</comment>
<evidence type="ECO:0000259" key="1">
    <source>
        <dbReference type="Pfam" id="PF01872"/>
    </source>
</evidence>
<gene>
    <name evidence="2" type="ORF">C1I92_26380</name>
</gene>
<dbReference type="InterPro" id="IPR024072">
    <property type="entry name" value="DHFR-like_dom_sf"/>
</dbReference>
<keyword evidence="3" id="KW-1185">Reference proteome</keyword>
<dbReference type="RefSeq" id="WP_111257615.1">
    <property type="nucleotide sequence ID" value="NZ_POTW01000090.1"/>
</dbReference>
<evidence type="ECO:0000313" key="3">
    <source>
        <dbReference type="Proteomes" id="UP000248764"/>
    </source>
</evidence>
<dbReference type="AlphaFoldDB" id="A0A2W2CJG2"/>
<feature type="domain" description="Bacterial bifunctional deaminase-reductase C-terminal" evidence="1">
    <location>
        <begin position="4"/>
        <end position="189"/>
    </location>
</feature>
<dbReference type="Pfam" id="PF01872">
    <property type="entry name" value="RibD_C"/>
    <property type="match status" value="1"/>
</dbReference>
<dbReference type="EMBL" id="POTW01000090">
    <property type="protein sequence ID" value="PZF80373.1"/>
    <property type="molecule type" value="Genomic_DNA"/>
</dbReference>
<dbReference type="GO" id="GO:0008703">
    <property type="term" value="F:5-amino-6-(5-phosphoribosylamino)uracil reductase activity"/>
    <property type="evidence" value="ECO:0007669"/>
    <property type="project" value="InterPro"/>
</dbReference>
<dbReference type="Gene3D" id="3.40.430.10">
    <property type="entry name" value="Dihydrofolate Reductase, subunit A"/>
    <property type="match status" value="1"/>
</dbReference>
<sequence length="200" mass="21630">MSEVFLTMAMSLDGFITGPDDNAENPAGTNGMRLMNWLGGGAEPGAEGPNAFRPRHPNSQLVFDESMASGAVIAGRRTADFAGYWGGDHHDGVPIFVPTHEPPAENPYERVHYVTDGIAACVEQAKEAAGDRDVMMHGAYTGQEALKAGVLDLIDIQLRPVLLGQGRRLFDGLPSDHTELELVRALEDPGVLHLRYAVRR</sequence>